<dbReference type="EMBL" id="CAJJDM010000047">
    <property type="protein sequence ID" value="CAD8071578.1"/>
    <property type="molecule type" value="Genomic_DNA"/>
</dbReference>
<name>A0A8S1LST8_PARPR</name>
<accession>A0A8S1LST8</accession>
<comment type="caution">
    <text evidence="1">The sequence shown here is derived from an EMBL/GenBank/DDBJ whole genome shotgun (WGS) entry which is preliminary data.</text>
</comment>
<dbReference type="OMA" id="KHGVIKH"/>
<reference evidence="1" key="1">
    <citation type="submission" date="2021-01" db="EMBL/GenBank/DDBJ databases">
        <authorList>
            <consortium name="Genoscope - CEA"/>
            <person name="William W."/>
        </authorList>
    </citation>
    <scope>NUCLEOTIDE SEQUENCE</scope>
</reference>
<dbReference type="AlphaFoldDB" id="A0A8S1LST8"/>
<evidence type="ECO:0000313" key="1">
    <source>
        <dbReference type="EMBL" id="CAD8071578.1"/>
    </source>
</evidence>
<sequence>MNYSSQNEYYSRDSKILRQSSLNQKKIETQISFTKSPLKYKRKFNDEYEGTINNSYQIQQNNYISRARLAPQPMFKTTVQKHGVIKHVLRSTERIHSESQKHHQNLTKKRSERNLFYNKLISVSTNRSYKKIKQEYFKTNDKIDFISRAEISYLQNSEINVKPLLGDTSIQINRYENKLIGKNKYQIISYAKKEEKQNKLSQTENSLIDDDISETNILVFKSKKKF</sequence>
<organism evidence="1 2">
    <name type="scientific">Paramecium primaurelia</name>
    <dbReference type="NCBI Taxonomy" id="5886"/>
    <lineage>
        <taxon>Eukaryota</taxon>
        <taxon>Sar</taxon>
        <taxon>Alveolata</taxon>
        <taxon>Ciliophora</taxon>
        <taxon>Intramacronucleata</taxon>
        <taxon>Oligohymenophorea</taxon>
        <taxon>Peniculida</taxon>
        <taxon>Parameciidae</taxon>
        <taxon>Paramecium</taxon>
    </lineage>
</organism>
<evidence type="ECO:0000313" key="2">
    <source>
        <dbReference type="Proteomes" id="UP000688137"/>
    </source>
</evidence>
<keyword evidence="2" id="KW-1185">Reference proteome</keyword>
<dbReference type="Proteomes" id="UP000688137">
    <property type="component" value="Unassembled WGS sequence"/>
</dbReference>
<protein>
    <submittedName>
        <fullName evidence="1">Uncharacterized protein</fullName>
    </submittedName>
</protein>
<proteinExistence type="predicted"/>
<gene>
    <name evidence="1" type="ORF">PPRIM_AZ9-3.1.T0470251</name>
</gene>